<dbReference type="Gene3D" id="2.180.10.10">
    <property type="entry name" value="RHS repeat-associated core"/>
    <property type="match status" value="4"/>
</dbReference>
<dbReference type="NCBIfam" id="TIGR01643">
    <property type="entry name" value="YD_repeat_2x"/>
    <property type="match status" value="5"/>
</dbReference>
<dbReference type="PANTHER" id="PTHR32305">
    <property type="match status" value="1"/>
</dbReference>
<dbReference type="RefSeq" id="WP_279951545.1">
    <property type="nucleotide sequence ID" value="NZ_BAABEN010000002.1"/>
</dbReference>
<feature type="region of interest" description="Disordered" evidence="1">
    <location>
        <begin position="614"/>
        <end position="634"/>
    </location>
</feature>
<dbReference type="NCBIfam" id="NF033679">
    <property type="entry name" value="DNRLRE_dom"/>
    <property type="match status" value="2"/>
</dbReference>
<accession>A0ABW7HMI2</accession>
<dbReference type="InterPro" id="IPR050708">
    <property type="entry name" value="T6SS_VgrG/RHS"/>
</dbReference>
<dbReference type="Pfam" id="PF25275">
    <property type="entry name" value="Golvesin_C"/>
    <property type="match status" value="2"/>
</dbReference>
<feature type="region of interest" description="Disordered" evidence="1">
    <location>
        <begin position="1686"/>
        <end position="1705"/>
    </location>
</feature>
<feature type="compositionally biased region" description="Basic and acidic residues" evidence="1">
    <location>
        <begin position="1694"/>
        <end position="1705"/>
    </location>
</feature>
<protein>
    <submittedName>
        <fullName evidence="4">DNRLRE domain-containing protein</fullName>
    </submittedName>
</protein>
<proteinExistence type="predicted"/>
<evidence type="ECO:0000256" key="1">
    <source>
        <dbReference type="SAM" id="MobiDB-lite"/>
    </source>
</evidence>
<gene>
    <name evidence="4" type="ORF">ACG5V6_02465</name>
</gene>
<dbReference type="InterPro" id="IPR033803">
    <property type="entry name" value="CBD-like_Golvesin-Xly"/>
</dbReference>
<feature type="domain" description="Golvesin/Xly CBD-like" evidence="3">
    <location>
        <begin position="437"/>
        <end position="571"/>
    </location>
</feature>
<feature type="chain" id="PRO_5045852481" evidence="2">
    <location>
        <begin position="29"/>
        <end position="2894"/>
    </location>
</feature>
<evidence type="ECO:0000313" key="5">
    <source>
        <dbReference type="Proteomes" id="UP001607069"/>
    </source>
</evidence>
<feature type="region of interest" description="Disordered" evidence="1">
    <location>
        <begin position="49"/>
        <end position="91"/>
    </location>
</feature>
<organism evidence="4 5">
    <name type="scientific">Streptomyces chitinivorans</name>
    <dbReference type="NCBI Taxonomy" id="1257027"/>
    <lineage>
        <taxon>Bacteria</taxon>
        <taxon>Bacillati</taxon>
        <taxon>Actinomycetota</taxon>
        <taxon>Actinomycetes</taxon>
        <taxon>Kitasatosporales</taxon>
        <taxon>Streptomycetaceae</taxon>
        <taxon>Streptomyces</taxon>
    </lineage>
</organism>
<keyword evidence="5" id="KW-1185">Reference proteome</keyword>
<comment type="caution">
    <text evidence="4">The sequence shown here is derived from an EMBL/GenBank/DDBJ whole genome shotgun (WGS) entry which is preliminary data.</text>
</comment>
<dbReference type="Pfam" id="PF05593">
    <property type="entry name" value="RHS_repeat"/>
    <property type="match status" value="4"/>
</dbReference>
<feature type="signal peptide" evidence="2">
    <location>
        <begin position="1"/>
        <end position="28"/>
    </location>
</feature>
<dbReference type="NCBIfam" id="TIGR03696">
    <property type="entry name" value="Rhs_assc_core"/>
    <property type="match status" value="1"/>
</dbReference>
<sequence length="2894" mass="311165">MRKRYRRLLSGLVVSAVMGTLLPQVAYAAPASKDGDDGGRGVVDTVADWFSGDEDDGEAAPPADGRAALPSREKLPRGKKTPAAKRVKELTGRRTAHARFWQLSDGRVEAELSAVPTSYRSGSGKKAQWKPIDTAVRPSDAKGFEFAGTANTGRSWFGSDPKRLMRFANGTGQGVTIGLRDATGAKLKPEAEGDTVTYPGALPGADLSYQVGPGRVKENITLAERPDGPVSFTFTLDVDKLTPKARGDGSIAFYGEHPGVPVMEIPAAYMTDARKDASSPYGYVHSNDVTQKLTRHGDDWRLTVTPDADWLAAKERRYPVVIDPTVSIAPTPAQSQDVMVLSDQPSVNFNANWKLAAGRTDTGTARSLIKFPLDEIPAGVEVDSARLEMYFDQTHTTGGTDVPVRVHRATGAWDESTATWDSTSSLVGELSGTSVQVDDGDPATAASGSWPASGSTLTQYAVGGDYHYNKDGAAGDTYAWQPKVEDTATYRVDVHYVAATDRATNAPYTVTHRDGSATYTVDQSAGTGGQWTSLGGGRQLPFTKGTTGKVVLGDGPASTSTAVIADAVRLVNPAEIWKNVGEYNQWHKFPVTDTVQKWVSGTAANHGFVIKARDESSSGPLGGPRYEAADGDYGGETSTYPRLTVTWGRTGTALDSPTVVHGTGPELHWKAYENTSGDSGLDIVEYQLHRSTRQAFTPSAATLVAPVDKAVTSFTDTTASPTPADHADEIGRSYYYQIAVKTKSGELLGSPTRVVGIPKAGRTMRLIQAGQSDTTLSSAQPDTNQDTIESWGVGQKWLSVGNNSGTYGTTRSVLKFPTSGIPTSATVLESRMFLWASQTTTGSDGAVYELRPLTRTFDETTATWNKASSSTAWSRPGGDYGSAVSDTTAQWGNEVGRHWWDATSMTQGWVSDPAANKGAMLKLADESSSGPQERSLFLSAEAADPQLRPLIRVIYVDSTAEKTYHAPQTPSRMIPGDTDTVEVTVTNTTGAEWTATGHELSYRWALPDGTDATTGGNQIATALPRDLAPGESVTVRAQVKAPINSDSGNKRLDHVLTWDVRNKTTGAWESDAGGVPGLAQHVAVEDPTSNQLGLEKFYSYAGKNTGAGSTVMNNLYAGNNVWSYNAFSNPGRGLSTFARFSYNSLDTSDTVLGHGWSAQLAAPIRSGAALDFHPNPNPTTVTLPDGDGTAHTFRKQTDGTWKAPAGVHYLLQQKAGVDCRPSADGDPRAWSMTRPDRTRFFFDCDGYLSAITDRNGNTQTYTYEERRSNNKPVKFLKYITDPAGRQTLTVDYYAKGQDYPYIDDAGVKQSGTKLTSPKIIDHIASMTDVSGRKLTFVYSDKGLLGELTDGAGSTQPKVFKFTYDATQGNKNVKLVKVTDPRGNATSLDYYDPSEGDDPKFHWAAQTVTDRLGHDTGFVYTDPDGTAGSTIRTRVTDAEGNASTYLQDGYGRPTQVTNAKSQTTKLSWDADNNVTRLEENNGAVTTYAYDPKTGYPLEQRDAEANKNGTEAQTLTYATAMDGHVADLWRKVSPEGRTWRFDYDTFGNLTSVTDPKGTATTTADDYTTTYTYDTRGQLKTATDANGNTTTHGEFGPTGYPALITDALDNTTSFVYDERGQVLESTDALGKTTTQTYDVFGRPLVSTVPKDQDAGELITTPAPVYDANDNITESTAPNGAVSTAVYDSADQLTSATEPKDTDTSNERRTTYAYDKVGNLLTTTEPKGNLTTTAGDYTTTHAYDAIYQLTSVVNAAGDKISYSYDDVGNLLKVTDPKKNASADTGDFTTVYAYDLNHRVTTVTDAAGHTTSRAYDKDSLVVSTTDAENNTTTVTYDERGMTTEAKVPHTKDASGTITYRTTRYEYDEVGNRTKVITPRAVAAGTTEAFTARTEYDALNRPVKRFQPYDPADSRYNDPNVYTETVYDAAGRVARTSLPPSQGQSVRNDTTYTYYDHGLVKSSTDPWDIVTTYDYNDLGLQTARTLTSAGGSSSRTMGWGYYPDGKLKSRTDDGVPVGKHVVLVDNSDTHNTDSTGTWTTADAGGQQGYDHAVHAAGTGTDAFTWTLNIPADGTYTAYVKYPDVPETATTATYTLTHDGGTADKTIDQTADAGTWVSLGSYSFKRGNDAKLELFENDGGTVVADAVKLVRDTSGETDTEKKTFTYTYDANGNLTALDDTSSSARIDNYAIAYTGLNQVRKVTESLNGTARKSTSYTYDANGLPEAITHPDQHSTYTYDLRDLVKTVSIGKSATDADPKVTSYTYTDRGQRLKETKANGNTVDYAYYLDGPVKSTTEKKAGGTLVSSHTYAYDPNGNKARDVAKKMNADDHTAYLESTTDYTYDPADRLAKSVKTGNGAGTETYVHDDNANVVSQTLKGTTTTYDYDRNRLLSATAVGGTTSTYNYDPFGRQESVTSGGKVISRSVYDGFDHVVESLSADSSGGMKSTTYTFDPLDRTASKTADGKTTTFNYLGLSGEVLTEEVSGALTKSYQYSPWGERLSQVKHDDDGTTEAGYYGYNAHTDVETLTDKNGDTKATYGYTAYGSDETSEFTGIDKPDATDPTKEAYNPYRYNAKRWDAQSGTYDMGFRDYSPGLNRFTTRDMYNGALADMKLGADPFTGNRYAFTGGNPVTNVEIDGHFFALPAIAYWVAGAMGLSLYAATPQGQQNLRDAGEALGNLMPSAQEAGSGSSESSNEPRPSPTPQPTPGPAPRPAPRGTDTDSASCNPLPLIDGGRIYGGLEEYTNHQGKKGCRATAAFAFLTKSDRRSRTGAGGLPRCPECEPSVKPDGMGEIAAGGGKPQAGHLIGYWGKGTGQDVRNLVALHGKANRRMASKVERFGWKHLTGNNKLIMSVVPVYGDPHSAVPTSVQVGMTAYGPQGNIVDSFSCTAVNSPTGIGSKC</sequence>
<evidence type="ECO:0000313" key="4">
    <source>
        <dbReference type="EMBL" id="MFH0247082.1"/>
    </source>
</evidence>
<feature type="compositionally biased region" description="Low complexity" evidence="1">
    <location>
        <begin position="2675"/>
        <end position="2691"/>
    </location>
</feature>
<evidence type="ECO:0000259" key="3">
    <source>
        <dbReference type="Pfam" id="PF25275"/>
    </source>
</evidence>
<keyword evidence="2" id="KW-0732">Signal</keyword>
<dbReference type="InterPro" id="IPR031325">
    <property type="entry name" value="RHS_repeat"/>
</dbReference>
<reference evidence="4 5" key="1">
    <citation type="submission" date="2024-10" db="EMBL/GenBank/DDBJ databases">
        <authorList>
            <person name="Cho J.-C."/>
        </authorList>
    </citation>
    <scope>NUCLEOTIDE SEQUENCE [LARGE SCALE GENOMIC DNA]</scope>
    <source>
        <strain evidence="4 5">KCTC29696</strain>
    </source>
</reference>
<feature type="region of interest" description="Disordered" evidence="1">
    <location>
        <begin position="2674"/>
        <end position="2722"/>
    </location>
</feature>
<evidence type="ECO:0000256" key="2">
    <source>
        <dbReference type="SAM" id="SignalP"/>
    </source>
</evidence>
<feature type="compositionally biased region" description="Pro residues" evidence="1">
    <location>
        <begin position="2692"/>
        <end position="2708"/>
    </location>
</feature>
<dbReference type="PANTHER" id="PTHR32305:SF15">
    <property type="entry name" value="PROTEIN RHSA-RELATED"/>
    <property type="match status" value="1"/>
</dbReference>
<feature type="domain" description="Golvesin/Xly CBD-like" evidence="3">
    <location>
        <begin position="2016"/>
        <end position="2144"/>
    </location>
</feature>
<feature type="compositionally biased region" description="Low complexity" evidence="1">
    <location>
        <begin position="59"/>
        <end position="68"/>
    </location>
</feature>
<dbReference type="InterPro" id="IPR022385">
    <property type="entry name" value="Rhs_assc_core"/>
</dbReference>
<dbReference type="InterPro" id="IPR006530">
    <property type="entry name" value="YD"/>
</dbReference>
<dbReference type="Proteomes" id="UP001607069">
    <property type="component" value="Unassembled WGS sequence"/>
</dbReference>
<dbReference type="EMBL" id="JBIHMK010000005">
    <property type="protein sequence ID" value="MFH0247082.1"/>
    <property type="molecule type" value="Genomic_DNA"/>
</dbReference>
<name>A0ABW7HMI2_9ACTN</name>